<dbReference type="Proteomes" id="UP000179627">
    <property type="component" value="Unassembled WGS sequence"/>
</dbReference>
<comment type="similarity">
    <text evidence="1">Belongs to the peptidase S1C family.</text>
</comment>
<keyword evidence="3" id="KW-0378">Hydrolase</keyword>
<dbReference type="Pfam" id="PF13180">
    <property type="entry name" value="PDZ_2"/>
    <property type="match status" value="1"/>
</dbReference>
<keyword evidence="2 5" id="KW-0645">Protease</keyword>
<dbReference type="Gene3D" id="2.30.42.10">
    <property type="match status" value="1"/>
</dbReference>
<dbReference type="EMBL" id="MBLM01000109">
    <property type="protein sequence ID" value="OHV38378.1"/>
    <property type="molecule type" value="Genomic_DNA"/>
</dbReference>
<dbReference type="PANTHER" id="PTHR22939:SF129">
    <property type="entry name" value="SERINE PROTEASE HTRA2, MITOCHONDRIAL"/>
    <property type="match status" value="1"/>
</dbReference>
<dbReference type="InterPro" id="IPR036034">
    <property type="entry name" value="PDZ_sf"/>
</dbReference>
<evidence type="ECO:0000256" key="2">
    <source>
        <dbReference type="ARBA" id="ARBA00022670"/>
    </source>
</evidence>
<accession>A0A1S1QUK3</accession>
<evidence type="ECO:0000313" key="5">
    <source>
        <dbReference type="EMBL" id="OHV38378.1"/>
    </source>
</evidence>
<proteinExistence type="inferred from homology"/>
<reference evidence="6" key="1">
    <citation type="submission" date="2016-07" db="EMBL/GenBank/DDBJ databases">
        <title>Sequence Frankia sp. strain CcI1.17.</title>
        <authorList>
            <person name="Ghodhbane-Gtari F."/>
            <person name="Swanson E."/>
            <person name="Gueddou A."/>
            <person name="Morris K."/>
            <person name="Hezbri K."/>
            <person name="Ktari A."/>
            <person name="Nouioui I."/>
            <person name="Abebe-Akele F."/>
            <person name="Simpson S."/>
            <person name="Thomas K."/>
            <person name="Gtari M."/>
            <person name="Tisa L.S."/>
            <person name="Hurst S."/>
        </authorList>
    </citation>
    <scope>NUCLEOTIDE SEQUENCE [LARGE SCALE GENOMIC DNA]</scope>
    <source>
        <strain evidence="6">Cc1.17</strain>
    </source>
</reference>
<dbReference type="PRINTS" id="PR00834">
    <property type="entry name" value="PROTEASES2C"/>
</dbReference>
<dbReference type="PROSITE" id="PS50106">
    <property type="entry name" value="PDZ"/>
    <property type="match status" value="1"/>
</dbReference>
<dbReference type="PANTHER" id="PTHR22939">
    <property type="entry name" value="SERINE PROTEASE FAMILY S1C HTRA-RELATED"/>
    <property type="match status" value="1"/>
</dbReference>
<dbReference type="InterPro" id="IPR001940">
    <property type="entry name" value="Peptidase_S1C"/>
</dbReference>
<dbReference type="SUPFAM" id="SSF50156">
    <property type="entry name" value="PDZ domain-like"/>
    <property type="match status" value="1"/>
</dbReference>
<comment type="caution">
    <text evidence="5">The sequence shown here is derived from an EMBL/GenBank/DDBJ whole genome shotgun (WGS) entry which is preliminary data.</text>
</comment>
<gene>
    <name evidence="5" type="ORF">CC117_15720</name>
</gene>
<dbReference type="Gene3D" id="2.40.10.10">
    <property type="entry name" value="Trypsin-like serine proteases"/>
    <property type="match status" value="2"/>
</dbReference>
<evidence type="ECO:0000256" key="1">
    <source>
        <dbReference type="ARBA" id="ARBA00010541"/>
    </source>
</evidence>
<evidence type="ECO:0000313" key="6">
    <source>
        <dbReference type="Proteomes" id="UP000179627"/>
    </source>
</evidence>
<dbReference type="AlphaFoldDB" id="A0A1S1QUK3"/>
<sequence length="377" mass="37302">MRRRRLVAGALAIALVSAGIGGGVGALVAGDDSPVSVVSTDSGLRQSTAGGGVSPAADNTVSAAAQAILPSVVTIAEESGQEAGTGSGTIIRPDGYILTNNHVVSAAASGGTLTVTMQDGRTFDAEIKATDPSADLAVIKIDGTNLPAATFGDSTALQVGELVVAVGSPLGLNGTVTSGIVSALHRPVRTGDETVRDQQNTVLDAIQTDAPINPGNSGGPLVNSRGEIVGVNTAIATVGGSSSPFGGAQQSGNIGVGFAIPGSYAEKVAGQLINNGTARHPYLGVSAATAGENTRSTAASGTGAQIRDLVSGGPAEKAGLRPGDVITKVGDRAVTDVDSLIAAVRSHDVGNEVEVTYQRDGQTGTVTVTLLEQPPNS</sequence>
<dbReference type="InterPro" id="IPR009003">
    <property type="entry name" value="Peptidase_S1_PA"/>
</dbReference>
<dbReference type="InterPro" id="IPR043504">
    <property type="entry name" value="Peptidase_S1_PA_chymotrypsin"/>
</dbReference>
<dbReference type="GO" id="GO:0006508">
    <property type="term" value="P:proteolysis"/>
    <property type="evidence" value="ECO:0007669"/>
    <property type="project" value="UniProtKB-KW"/>
</dbReference>
<dbReference type="Pfam" id="PF13365">
    <property type="entry name" value="Trypsin_2"/>
    <property type="match status" value="1"/>
</dbReference>
<dbReference type="SMART" id="SM00228">
    <property type="entry name" value="PDZ"/>
    <property type="match status" value="1"/>
</dbReference>
<dbReference type="SUPFAM" id="SSF50494">
    <property type="entry name" value="Trypsin-like serine proteases"/>
    <property type="match status" value="1"/>
</dbReference>
<dbReference type="OrthoDB" id="9758917at2"/>
<evidence type="ECO:0000256" key="3">
    <source>
        <dbReference type="ARBA" id="ARBA00022801"/>
    </source>
</evidence>
<organism evidence="5 6">
    <name type="scientific">Parafrankia colletiae</name>
    <dbReference type="NCBI Taxonomy" id="573497"/>
    <lineage>
        <taxon>Bacteria</taxon>
        <taxon>Bacillati</taxon>
        <taxon>Actinomycetota</taxon>
        <taxon>Actinomycetes</taxon>
        <taxon>Frankiales</taxon>
        <taxon>Frankiaceae</taxon>
        <taxon>Parafrankia</taxon>
    </lineage>
</organism>
<evidence type="ECO:0000259" key="4">
    <source>
        <dbReference type="PROSITE" id="PS50106"/>
    </source>
</evidence>
<dbReference type="InterPro" id="IPR001478">
    <property type="entry name" value="PDZ"/>
</dbReference>
<keyword evidence="6" id="KW-1185">Reference proteome</keyword>
<protein>
    <submittedName>
        <fullName evidence="5">Protease</fullName>
    </submittedName>
</protein>
<name>A0A1S1QUK3_9ACTN</name>
<feature type="domain" description="PDZ" evidence="4">
    <location>
        <begin position="267"/>
        <end position="361"/>
    </location>
</feature>
<dbReference type="GO" id="GO:0004252">
    <property type="term" value="F:serine-type endopeptidase activity"/>
    <property type="evidence" value="ECO:0007669"/>
    <property type="project" value="InterPro"/>
</dbReference>